<comment type="caution">
    <text evidence="3">The sequence shown here is derived from an EMBL/GenBank/DDBJ whole genome shotgun (WGS) entry which is preliminary data.</text>
</comment>
<feature type="region of interest" description="Disordered" evidence="1">
    <location>
        <begin position="74"/>
        <end position="99"/>
    </location>
</feature>
<keyword evidence="4" id="KW-1185">Reference proteome</keyword>
<evidence type="ECO:0000313" key="3">
    <source>
        <dbReference type="EMBL" id="MET4583660.1"/>
    </source>
</evidence>
<keyword evidence="2" id="KW-0812">Transmembrane</keyword>
<protein>
    <submittedName>
        <fullName evidence="3">Uncharacterized protein</fullName>
    </submittedName>
</protein>
<reference evidence="3 4" key="1">
    <citation type="submission" date="2024-06" db="EMBL/GenBank/DDBJ databases">
        <title>Sorghum-associated microbial communities from plants grown in Nebraska, USA.</title>
        <authorList>
            <person name="Schachtman D."/>
        </authorList>
    </citation>
    <scope>NUCLEOTIDE SEQUENCE [LARGE SCALE GENOMIC DNA]</scope>
    <source>
        <strain evidence="3 4">2857</strain>
    </source>
</reference>
<evidence type="ECO:0000313" key="4">
    <source>
        <dbReference type="Proteomes" id="UP001549257"/>
    </source>
</evidence>
<evidence type="ECO:0000256" key="1">
    <source>
        <dbReference type="SAM" id="MobiDB-lite"/>
    </source>
</evidence>
<feature type="transmembrane region" description="Helical" evidence="2">
    <location>
        <begin position="42"/>
        <end position="69"/>
    </location>
</feature>
<evidence type="ECO:0000256" key="2">
    <source>
        <dbReference type="SAM" id="Phobius"/>
    </source>
</evidence>
<accession>A0ABV2QRU2</accession>
<name>A0ABV2QRU2_9MICO</name>
<dbReference type="Proteomes" id="UP001549257">
    <property type="component" value="Unassembled WGS sequence"/>
</dbReference>
<proteinExistence type="predicted"/>
<sequence>MTTSTIPAHARLATQSVADTTVEDRRTPAHVTRRVLTAPLRIVLLVVSTVAIILVALLQGVAFLAIAGISALGDTPAYRSGSRSDETQHASMAPRLDRS</sequence>
<dbReference type="EMBL" id="JBEPSJ010000004">
    <property type="protein sequence ID" value="MET4583660.1"/>
    <property type="molecule type" value="Genomic_DNA"/>
</dbReference>
<organism evidence="3 4">
    <name type="scientific">Conyzicola nivalis</name>
    <dbReference type="NCBI Taxonomy" id="1477021"/>
    <lineage>
        <taxon>Bacteria</taxon>
        <taxon>Bacillati</taxon>
        <taxon>Actinomycetota</taxon>
        <taxon>Actinomycetes</taxon>
        <taxon>Micrococcales</taxon>
        <taxon>Microbacteriaceae</taxon>
        <taxon>Conyzicola</taxon>
    </lineage>
</organism>
<keyword evidence="2" id="KW-1133">Transmembrane helix</keyword>
<dbReference type="RefSeq" id="WP_354025826.1">
    <property type="nucleotide sequence ID" value="NZ_JBEPSJ010000004.1"/>
</dbReference>
<keyword evidence="2" id="KW-0472">Membrane</keyword>
<gene>
    <name evidence="3" type="ORF">ABIE21_003186</name>
</gene>